<dbReference type="OrthoDB" id="1120316at2"/>
<organism evidence="6 7">
    <name type="scientific">Sphingobacterium yanglingense</name>
    <dbReference type="NCBI Taxonomy" id="1437280"/>
    <lineage>
        <taxon>Bacteria</taxon>
        <taxon>Pseudomonadati</taxon>
        <taxon>Bacteroidota</taxon>
        <taxon>Sphingobacteriia</taxon>
        <taxon>Sphingobacteriales</taxon>
        <taxon>Sphingobacteriaceae</taxon>
        <taxon>Sphingobacterium</taxon>
    </lineage>
</organism>
<gene>
    <name evidence="6" type="ORF">CLV99_0240</name>
</gene>
<dbReference type="PROSITE" id="PS51352">
    <property type="entry name" value="THIOREDOXIN_2"/>
    <property type="match status" value="1"/>
</dbReference>
<keyword evidence="2" id="KW-0201">Cytochrome c-type biogenesis</keyword>
<name>A0A4R6WLK4_9SPHI</name>
<keyword evidence="6" id="KW-0413">Isomerase</keyword>
<feature type="domain" description="Thioredoxin" evidence="5">
    <location>
        <begin position="357"/>
        <end position="532"/>
    </location>
</feature>
<evidence type="ECO:0000313" key="7">
    <source>
        <dbReference type="Proteomes" id="UP000295292"/>
    </source>
</evidence>
<keyword evidence="3" id="KW-1015">Disulfide bond</keyword>
<evidence type="ECO:0000259" key="5">
    <source>
        <dbReference type="PROSITE" id="PS51352"/>
    </source>
</evidence>
<keyword evidence="4" id="KW-0676">Redox-active center</keyword>
<evidence type="ECO:0000256" key="2">
    <source>
        <dbReference type="ARBA" id="ARBA00022748"/>
    </source>
</evidence>
<protein>
    <submittedName>
        <fullName evidence="6">Thiol-disulfide isomerase/thioredoxin</fullName>
    </submittedName>
</protein>
<evidence type="ECO:0000256" key="4">
    <source>
        <dbReference type="ARBA" id="ARBA00023284"/>
    </source>
</evidence>
<keyword evidence="7" id="KW-1185">Reference proteome</keyword>
<dbReference type="InterPro" id="IPR013766">
    <property type="entry name" value="Thioredoxin_domain"/>
</dbReference>
<dbReference type="EMBL" id="SNYV01000003">
    <property type="protein sequence ID" value="TDQ81711.1"/>
    <property type="molecule type" value="Genomic_DNA"/>
</dbReference>
<sequence>MLGYYKKDIEKTEVNNTKPEIARSIFRRITLFYICGLWLLLSCIKTTKLDIGTVHIVAGTSKLTGKIITPNRQNKNSIMVSITVLHPISGENIKYEIPVNQSGEFAIEVDIETDTTYVGLQTSLEPYKALMVRLVDSSVTNIDIAYDGGNKIKYIEVLPAMNLIDMTQSTEVLRKMIEYTPDTLGWVYPQLFDKNIDEFLKYVAKSAPKRLELFLDSNDMFSKEFKGIIAKDLRLFIYTPDIFDYEDMMKRNYSNSTGDTIGNPEIQKIDRSYFRFLKDFNLNDPQYLQTFMFSEFQLELLRNSILDLPEIGESDIPSWLAGVKAILADLVGFDDGQYYDILTANAYARQLNEQVKPLSEKQKEHITHYWKNGEIAKILFRKNQQVVELEKVKSPVVINDIKSIQKDKVIETIISKYKGKVIFIDLWATWCAPCLDGIKQFGRAKRDLKGKDVVFVYITNTSSPLKLWEEKIKGIGDEHYYLTGEQWEYMMEYFGFEYIPSYLLYNKEGILINKFTSFPGNAAIKDMINDLL</sequence>
<comment type="subcellular location">
    <subcellularLocation>
        <location evidence="1">Cell envelope</location>
    </subcellularLocation>
</comment>
<evidence type="ECO:0000256" key="3">
    <source>
        <dbReference type="ARBA" id="ARBA00023157"/>
    </source>
</evidence>
<accession>A0A4R6WLK4</accession>
<dbReference type="InterPro" id="IPR036249">
    <property type="entry name" value="Thioredoxin-like_sf"/>
</dbReference>
<dbReference type="PANTHER" id="PTHR42852">
    <property type="entry name" value="THIOL:DISULFIDE INTERCHANGE PROTEIN DSBE"/>
    <property type="match status" value="1"/>
</dbReference>
<dbReference type="PANTHER" id="PTHR42852:SF6">
    <property type="entry name" value="THIOL:DISULFIDE INTERCHANGE PROTEIN DSBE"/>
    <property type="match status" value="1"/>
</dbReference>
<dbReference type="InterPro" id="IPR050553">
    <property type="entry name" value="Thioredoxin_ResA/DsbE_sf"/>
</dbReference>
<dbReference type="PROSITE" id="PS00194">
    <property type="entry name" value="THIOREDOXIN_1"/>
    <property type="match status" value="1"/>
</dbReference>
<dbReference type="Proteomes" id="UP000295292">
    <property type="component" value="Unassembled WGS sequence"/>
</dbReference>
<evidence type="ECO:0000256" key="1">
    <source>
        <dbReference type="ARBA" id="ARBA00004196"/>
    </source>
</evidence>
<proteinExistence type="predicted"/>
<dbReference type="Gene3D" id="3.40.30.10">
    <property type="entry name" value="Glutaredoxin"/>
    <property type="match status" value="1"/>
</dbReference>
<dbReference type="RefSeq" id="WP_133582662.1">
    <property type="nucleotide sequence ID" value="NZ_SNYV01000003.1"/>
</dbReference>
<comment type="caution">
    <text evidence="6">The sequence shown here is derived from an EMBL/GenBank/DDBJ whole genome shotgun (WGS) entry which is preliminary data.</text>
</comment>
<dbReference type="AlphaFoldDB" id="A0A4R6WLK4"/>
<dbReference type="InterPro" id="IPR017937">
    <property type="entry name" value="Thioredoxin_CS"/>
</dbReference>
<dbReference type="GO" id="GO:0016853">
    <property type="term" value="F:isomerase activity"/>
    <property type="evidence" value="ECO:0007669"/>
    <property type="project" value="UniProtKB-KW"/>
</dbReference>
<dbReference type="GO" id="GO:0030313">
    <property type="term" value="C:cell envelope"/>
    <property type="evidence" value="ECO:0007669"/>
    <property type="project" value="UniProtKB-SubCell"/>
</dbReference>
<dbReference type="SUPFAM" id="SSF52833">
    <property type="entry name" value="Thioredoxin-like"/>
    <property type="match status" value="1"/>
</dbReference>
<evidence type="ECO:0000313" key="6">
    <source>
        <dbReference type="EMBL" id="TDQ81711.1"/>
    </source>
</evidence>
<reference evidence="6 7" key="1">
    <citation type="submission" date="2019-03" db="EMBL/GenBank/DDBJ databases">
        <title>Genomic Encyclopedia of Archaeal and Bacterial Type Strains, Phase II (KMG-II): from individual species to whole genera.</title>
        <authorList>
            <person name="Goeker M."/>
        </authorList>
    </citation>
    <scope>NUCLEOTIDE SEQUENCE [LARGE SCALE GENOMIC DNA]</scope>
    <source>
        <strain evidence="6 7">DSM 28353</strain>
    </source>
</reference>
<dbReference type="CDD" id="cd02966">
    <property type="entry name" value="TlpA_like_family"/>
    <property type="match status" value="1"/>
</dbReference>
<dbReference type="GO" id="GO:0017004">
    <property type="term" value="P:cytochrome complex assembly"/>
    <property type="evidence" value="ECO:0007669"/>
    <property type="project" value="UniProtKB-KW"/>
</dbReference>